<proteinExistence type="predicted"/>
<reference evidence="4 5" key="1">
    <citation type="submission" date="2016-10" db="EMBL/GenBank/DDBJ databases">
        <authorList>
            <person name="de Groot N.N."/>
        </authorList>
    </citation>
    <scope>NUCLEOTIDE SEQUENCE [LARGE SCALE GENOMIC DNA]</scope>
    <source>
        <strain evidence="4 5">CPCC 202808</strain>
    </source>
</reference>
<feature type="region of interest" description="Disordered" evidence="1">
    <location>
        <begin position="1"/>
        <end position="23"/>
    </location>
</feature>
<keyword evidence="2" id="KW-0812">Transmembrane</keyword>
<dbReference type="PANTHER" id="PTHR38441:SF1">
    <property type="entry name" value="MEMBRANE PROTEIN"/>
    <property type="match status" value="1"/>
</dbReference>
<organism evidence="4 5">
    <name type="scientific">Actinopolymorpha cephalotaxi</name>
    <dbReference type="NCBI Taxonomy" id="504797"/>
    <lineage>
        <taxon>Bacteria</taxon>
        <taxon>Bacillati</taxon>
        <taxon>Actinomycetota</taxon>
        <taxon>Actinomycetes</taxon>
        <taxon>Propionibacteriales</taxon>
        <taxon>Actinopolymorphaceae</taxon>
        <taxon>Actinopolymorpha</taxon>
    </lineage>
</organism>
<evidence type="ECO:0000256" key="2">
    <source>
        <dbReference type="SAM" id="Phobius"/>
    </source>
</evidence>
<keyword evidence="6" id="KW-1185">Reference proteome</keyword>
<dbReference type="PANTHER" id="PTHR38441">
    <property type="entry name" value="INTEGRAL MEMBRANE PROTEIN-RELATED"/>
    <property type="match status" value="1"/>
</dbReference>
<dbReference type="AlphaFoldDB" id="A0A1I2N1M0"/>
<dbReference type="InterPro" id="IPR007436">
    <property type="entry name" value="DUF485"/>
</dbReference>
<evidence type="ECO:0000313" key="6">
    <source>
        <dbReference type="Proteomes" id="UP000533017"/>
    </source>
</evidence>
<dbReference type="Proteomes" id="UP000199052">
    <property type="component" value="Unassembled WGS sequence"/>
</dbReference>
<dbReference type="EMBL" id="JACBZA010000001">
    <property type="protein sequence ID" value="NYH85766.1"/>
    <property type="molecule type" value="Genomic_DNA"/>
</dbReference>
<keyword evidence="2" id="KW-0472">Membrane</keyword>
<sequence length="130" mass="14578">MAGPDARPEPRPGPGSGPTVADHREYTAIARSEEFGRLRRRHHGFAFPWTIAFLAWYLLYVVCANWAPGLMSTKVAGNVNVALVWGLLQFLSTFVIAFLYSRHARRHLDPVAGELNDRFENARSQQGATR</sequence>
<gene>
    <name evidence="3" type="ORF">FHR37_004617</name>
    <name evidence="4" type="ORF">SAMN05421678_103129</name>
</gene>
<dbReference type="RefSeq" id="WP_175542399.1">
    <property type="nucleotide sequence ID" value="NZ_FOOI01000003.1"/>
</dbReference>
<dbReference type="Proteomes" id="UP000533017">
    <property type="component" value="Unassembled WGS sequence"/>
</dbReference>
<name>A0A1I2N1M0_9ACTN</name>
<protein>
    <submittedName>
        <fullName evidence="3">Uncharacterized membrane protein (DUF485 family)</fullName>
    </submittedName>
    <submittedName>
        <fullName evidence="4">Uncharacterized membrane protein, DUF485 family</fullName>
    </submittedName>
</protein>
<reference evidence="3 6" key="2">
    <citation type="submission" date="2020-07" db="EMBL/GenBank/DDBJ databases">
        <title>Sequencing the genomes of 1000 actinobacteria strains.</title>
        <authorList>
            <person name="Klenk H.-P."/>
        </authorList>
    </citation>
    <scope>NUCLEOTIDE SEQUENCE [LARGE SCALE GENOMIC DNA]</scope>
    <source>
        <strain evidence="3 6">DSM 45117</strain>
    </source>
</reference>
<evidence type="ECO:0000313" key="4">
    <source>
        <dbReference type="EMBL" id="SFF96759.1"/>
    </source>
</evidence>
<feature type="transmembrane region" description="Helical" evidence="2">
    <location>
        <begin position="79"/>
        <end position="100"/>
    </location>
</feature>
<feature type="transmembrane region" description="Helical" evidence="2">
    <location>
        <begin position="45"/>
        <end position="67"/>
    </location>
</feature>
<evidence type="ECO:0000313" key="5">
    <source>
        <dbReference type="Proteomes" id="UP000199052"/>
    </source>
</evidence>
<accession>A0A1I2N1M0</accession>
<dbReference type="Pfam" id="PF04341">
    <property type="entry name" value="DUF485"/>
    <property type="match status" value="1"/>
</dbReference>
<keyword evidence="2" id="KW-1133">Transmembrane helix</keyword>
<evidence type="ECO:0000313" key="3">
    <source>
        <dbReference type="EMBL" id="NYH85766.1"/>
    </source>
</evidence>
<dbReference type="EMBL" id="FOOI01000003">
    <property type="protein sequence ID" value="SFF96759.1"/>
    <property type="molecule type" value="Genomic_DNA"/>
</dbReference>
<dbReference type="STRING" id="504797.SAMN05421678_103129"/>
<feature type="compositionally biased region" description="Basic and acidic residues" evidence="1">
    <location>
        <begin position="1"/>
        <end position="10"/>
    </location>
</feature>
<evidence type="ECO:0000256" key="1">
    <source>
        <dbReference type="SAM" id="MobiDB-lite"/>
    </source>
</evidence>